<evidence type="ECO:0000313" key="2">
    <source>
        <dbReference type="Proteomes" id="UP000663193"/>
    </source>
</evidence>
<dbReference type="VEuPathDB" id="FungiDB:JI435_408200"/>
<accession>A0A7U2HXY6</accession>
<dbReference type="AlphaFoldDB" id="A0A7U2HXY6"/>
<reference evidence="2" key="1">
    <citation type="journal article" date="2021" name="BMC Genomics">
        <title>Chromosome-level genome assembly and manually-curated proteome of model necrotroph Parastagonospora nodorum Sn15 reveals a genome-wide trove of candidate effector homologs, and redundancy of virulence-related functions within an accessory chromosome.</title>
        <authorList>
            <person name="Bertazzoni S."/>
            <person name="Jones D.A.B."/>
            <person name="Phan H.T."/>
            <person name="Tan K.-C."/>
            <person name="Hane J.K."/>
        </authorList>
    </citation>
    <scope>NUCLEOTIDE SEQUENCE [LARGE SCALE GENOMIC DNA]</scope>
    <source>
        <strain evidence="2">SN15 / ATCC MYA-4574 / FGSC 10173)</strain>
    </source>
</reference>
<organism evidence="1 2">
    <name type="scientific">Phaeosphaeria nodorum (strain SN15 / ATCC MYA-4574 / FGSC 10173)</name>
    <name type="common">Glume blotch fungus</name>
    <name type="synonym">Parastagonospora nodorum</name>
    <dbReference type="NCBI Taxonomy" id="321614"/>
    <lineage>
        <taxon>Eukaryota</taxon>
        <taxon>Fungi</taxon>
        <taxon>Dikarya</taxon>
        <taxon>Ascomycota</taxon>
        <taxon>Pezizomycotina</taxon>
        <taxon>Dothideomycetes</taxon>
        <taxon>Pleosporomycetidae</taxon>
        <taxon>Pleosporales</taxon>
        <taxon>Pleosporineae</taxon>
        <taxon>Phaeosphaeriaceae</taxon>
        <taxon>Parastagonospora</taxon>
    </lineage>
</organism>
<proteinExistence type="predicted"/>
<protein>
    <submittedName>
        <fullName evidence="1">Uncharacterized protein</fullName>
    </submittedName>
</protein>
<evidence type="ECO:0000313" key="1">
    <source>
        <dbReference type="EMBL" id="QRC96015.1"/>
    </source>
</evidence>
<sequence>MLQNHRGYPFTNAIDALLSIPAIRPTDSTHHSCMLTVPHLSNRNCPEQASRQAFAGK</sequence>
<dbReference type="Proteomes" id="UP000663193">
    <property type="component" value="Chromosome 6"/>
</dbReference>
<keyword evidence="2" id="KW-1185">Reference proteome</keyword>
<dbReference type="EMBL" id="CP069028">
    <property type="protein sequence ID" value="QRC96015.1"/>
    <property type="molecule type" value="Genomic_DNA"/>
</dbReference>
<name>A0A7U2HXY6_PHANO</name>
<gene>
    <name evidence="1" type="ORF">JI435_408200</name>
</gene>